<dbReference type="EMBL" id="JALLKP010000002">
    <property type="protein sequence ID" value="KAK2196699.1"/>
    <property type="molecule type" value="Genomic_DNA"/>
</dbReference>
<proteinExistence type="predicted"/>
<dbReference type="RefSeq" id="XP_067803541.1">
    <property type="nucleotide sequence ID" value="XM_067946977.1"/>
</dbReference>
<evidence type="ECO:0000313" key="1">
    <source>
        <dbReference type="EMBL" id="KAK2196699.1"/>
    </source>
</evidence>
<sequence>MSTEDNGFNTLLDTYLDDEVSLPPKVKHTAACVASEGIEYTKQKFYTLPISCIRRGCTITTWDMSHDKSHLKLHSGISLQHALQDLITQNAITPQNFYEIIEFHREAVYESLTAVKQLQFSQRRRSPIKVKGKIINYKNEDEKWIFYIRASHITMGKLTLPSSSIKIVAISA</sequence>
<keyword evidence="2" id="KW-1185">Reference proteome</keyword>
<dbReference type="AlphaFoldDB" id="A0AAD9PL28"/>
<evidence type="ECO:0000313" key="2">
    <source>
        <dbReference type="Proteomes" id="UP001214638"/>
    </source>
</evidence>
<dbReference type="Proteomes" id="UP001214638">
    <property type="component" value="Unassembled WGS sequence"/>
</dbReference>
<dbReference type="GeneID" id="94336246"/>
<accession>A0AAD9PL28</accession>
<dbReference type="KEGG" id="bdw:94336246"/>
<gene>
    <name evidence="1" type="ORF">BdWA1_001948</name>
</gene>
<organism evidence="1 2">
    <name type="scientific">Babesia duncani</name>
    <dbReference type="NCBI Taxonomy" id="323732"/>
    <lineage>
        <taxon>Eukaryota</taxon>
        <taxon>Sar</taxon>
        <taxon>Alveolata</taxon>
        <taxon>Apicomplexa</taxon>
        <taxon>Aconoidasida</taxon>
        <taxon>Piroplasmida</taxon>
        <taxon>Babesiidae</taxon>
        <taxon>Babesia</taxon>
    </lineage>
</organism>
<reference evidence="1" key="1">
    <citation type="journal article" date="2023" name="Nat. Microbiol.">
        <title>Babesia duncani multi-omics identifies virulence factors and drug targets.</title>
        <authorList>
            <person name="Singh P."/>
            <person name="Lonardi S."/>
            <person name="Liang Q."/>
            <person name="Vydyam P."/>
            <person name="Khabirova E."/>
            <person name="Fang T."/>
            <person name="Gihaz S."/>
            <person name="Thekkiniath J."/>
            <person name="Munshi M."/>
            <person name="Abel S."/>
            <person name="Ciampossin L."/>
            <person name="Batugedara G."/>
            <person name="Gupta M."/>
            <person name="Lu X.M."/>
            <person name="Lenz T."/>
            <person name="Chakravarty S."/>
            <person name="Cornillot E."/>
            <person name="Hu Y."/>
            <person name="Ma W."/>
            <person name="Gonzalez L.M."/>
            <person name="Sanchez S."/>
            <person name="Estrada K."/>
            <person name="Sanchez-Flores A."/>
            <person name="Montero E."/>
            <person name="Harb O.S."/>
            <person name="Le Roch K.G."/>
            <person name="Mamoun C.B."/>
        </authorList>
    </citation>
    <scope>NUCLEOTIDE SEQUENCE</scope>
    <source>
        <strain evidence="1">WA1</strain>
    </source>
</reference>
<name>A0AAD9PL28_9APIC</name>
<protein>
    <submittedName>
        <fullName evidence="1">Transcription initiation factor IIA</fullName>
    </submittedName>
</protein>
<comment type="caution">
    <text evidence="1">The sequence shown here is derived from an EMBL/GenBank/DDBJ whole genome shotgun (WGS) entry which is preliminary data.</text>
</comment>